<dbReference type="OrthoDB" id="4941368at2759"/>
<reference evidence="2" key="1">
    <citation type="submission" date="2021-09" db="EMBL/GenBank/DDBJ databases">
        <title>A high-quality genome of the endoparasitic fungus Hirsutella rhossiliensis with a comparison of Hirsutella genomes reveals transposable elements contributing to genome size variation.</title>
        <authorList>
            <person name="Lin R."/>
            <person name="Jiao Y."/>
            <person name="Sun X."/>
            <person name="Ling J."/>
            <person name="Xie B."/>
            <person name="Cheng X."/>
        </authorList>
    </citation>
    <scope>NUCLEOTIDE SEQUENCE</scope>
    <source>
        <strain evidence="2">HR02</strain>
    </source>
</reference>
<dbReference type="EMBL" id="JAIZPD010000001">
    <property type="protein sequence ID" value="KAH0968620.1"/>
    <property type="molecule type" value="Genomic_DNA"/>
</dbReference>
<dbReference type="RefSeq" id="XP_044726133.1">
    <property type="nucleotide sequence ID" value="XM_044859733.1"/>
</dbReference>
<feature type="compositionally biased region" description="Basic and acidic residues" evidence="1">
    <location>
        <begin position="44"/>
        <end position="53"/>
    </location>
</feature>
<evidence type="ECO:0000256" key="1">
    <source>
        <dbReference type="SAM" id="MobiDB-lite"/>
    </source>
</evidence>
<dbReference type="Proteomes" id="UP000824596">
    <property type="component" value="Unassembled WGS sequence"/>
</dbReference>
<protein>
    <submittedName>
        <fullName evidence="2">Uncharacterized protein</fullName>
    </submittedName>
</protein>
<feature type="region of interest" description="Disordered" evidence="1">
    <location>
        <begin position="44"/>
        <end position="149"/>
    </location>
</feature>
<evidence type="ECO:0000313" key="3">
    <source>
        <dbReference type="Proteomes" id="UP000824596"/>
    </source>
</evidence>
<evidence type="ECO:0000313" key="2">
    <source>
        <dbReference type="EMBL" id="KAH0968620.1"/>
    </source>
</evidence>
<dbReference type="AlphaFoldDB" id="A0A9P8N869"/>
<name>A0A9P8N869_9HYPO</name>
<keyword evidence="3" id="KW-1185">Reference proteome</keyword>
<accession>A0A9P8N869</accession>
<feature type="region of interest" description="Disordered" evidence="1">
    <location>
        <begin position="1"/>
        <end position="23"/>
    </location>
</feature>
<comment type="caution">
    <text evidence="2">The sequence shown here is derived from an EMBL/GenBank/DDBJ whole genome shotgun (WGS) entry which is preliminary data.</text>
</comment>
<dbReference type="GeneID" id="68350391"/>
<feature type="compositionally biased region" description="Low complexity" evidence="1">
    <location>
        <begin position="67"/>
        <end position="95"/>
    </location>
</feature>
<gene>
    <name evidence="2" type="ORF">HRG_01262</name>
</gene>
<feature type="compositionally biased region" description="Acidic residues" evidence="1">
    <location>
        <begin position="131"/>
        <end position="141"/>
    </location>
</feature>
<sequence>MDPSDDPRVNRPPMSVEAGPSRCHMETSFYNILHSSGFAEWAARAEEQNERLRTGSWAQTKDRDAGSSPSSDSKSSVESPSSVTTSTSTSTSTTRSAHRPSKRASRSRKLKEAEGKPSKTRSTRSKRSDTVAEEEAEEEGDGKDGNPAANFVAHYSNYSSMDAELNILTKHLMQHGGC</sequence>
<feature type="compositionally biased region" description="Basic residues" evidence="1">
    <location>
        <begin position="96"/>
        <end position="109"/>
    </location>
</feature>
<organism evidence="2 3">
    <name type="scientific">Hirsutella rhossiliensis</name>
    <dbReference type="NCBI Taxonomy" id="111463"/>
    <lineage>
        <taxon>Eukaryota</taxon>
        <taxon>Fungi</taxon>
        <taxon>Dikarya</taxon>
        <taxon>Ascomycota</taxon>
        <taxon>Pezizomycotina</taxon>
        <taxon>Sordariomycetes</taxon>
        <taxon>Hypocreomycetidae</taxon>
        <taxon>Hypocreales</taxon>
        <taxon>Ophiocordycipitaceae</taxon>
        <taxon>Hirsutella</taxon>
    </lineage>
</organism>
<proteinExistence type="predicted"/>